<dbReference type="Proteomes" id="UP000516421">
    <property type="component" value="Chromosome"/>
</dbReference>
<dbReference type="GO" id="GO:0016829">
    <property type="term" value="F:lyase activity"/>
    <property type="evidence" value="ECO:0007669"/>
    <property type="project" value="UniProtKB-KW"/>
</dbReference>
<dbReference type="InterPro" id="IPR052708">
    <property type="entry name" value="PxpC"/>
</dbReference>
<dbReference type="EMBL" id="CP061538">
    <property type="protein sequence ID" value="QNV41029.1"/>
    <property type="molecule type" value="Genomic_DNA"/>
</dbReference>
<dbReference type="NCBIfam" id="TIGR00724">
    <property type="entry name" value="urea_amlyse_rel"/>
    <property type="match status" value="1"/>
</dbReference>
<dbReference type="AlphaFoldDB" id="A0A7H2BMY3"/>
<name>A0A7H2BMY3_9MICC</name>
<evidence type="ECO:0000313" key="6">
    <source>
        <dbReference type="EMBL" id="QNV41029.1"/>
    </source>
</evidence>
<dbReference type="SUPFAM" id="SSF50891">
    <property type="entry name" value="Cyclophilin-like"/>
    <property type="match status" value="2"/>
</dbReference>
<gene>
    <name evidence="6" type="ORF">IDM48_07590</name>
</gene>
<dbReference type="InterPro" id="IPR003833">
    <property type="entry name" value="CT_C_D"/>
</dbReference>
<accession>A0A7H2BMY3</accession>
<dbReference type="InterPro" id="IPR003778">
    <property type="entry name" value="CT_A_B"/>
</dbReference>
<feature type="domain" description="Carboxyltransferase" evidence="4">
    <location>
        <begin position="2"/>
        <end position="189"/>
    </location>
</feature>
<dbReference type="Gene3D" id="2.40.100.10">
    <property type="entry name" value="Cyclophilin-like"/>
    <property type="match status" value="2"/>
</dbReference>
<dbReference type="Pfam" id="PF02626">
    <property type="entry name" value="CT_A_B"/>
    <property type="match status" value="1"/>
</dbReference>
<protein>
    <submittedName>
        <fullName evidence="6">5-oxoprolinase/urea amidolyase family protein</fullName>
    </submittedName>
</protein>
<evidence type="ECO:0000256" key="1">
    <source>
        <dbReference type="ARBA" id="ARBA00022741"/>
    </source>
</evidence>
<dbReference type="InterPro" id="IPR029000">
    <property type="entry name" value="Cyclophilin-like_dom_sf"/>
</dbReference>
<organism evidence="6 7">
    <name type="scientific">Rothia amarae</name>
    <dbReference type="NCBI Taxonomy" id="169480"/>
    <lineage>
        <taxon>Bacteria</taxon>
        <taxon>Bacillati</taxon>
        <taxon>Actinomycetota</taxon>
        <taxon>Actinomycetes</taxon>
        <taxon>Micrococcales</taxon>
        <taxon>Micrococcaceae</taxon>
        <taxon>Rothia</taxon>
    </lineage>
</organism>
<dbReference type="GO" id="GO:0016787">
    <property type="term" value="F:hydrolase activity"/>
    <property type="evidence" value="ECO:0007669"/>
    <property type="project" value="UniProtKB-KW"/>
</dbReference>
<evidence type="ECO:0000313" key="7">
    <source>
        <dbReference type="Proteomes" id="UP000516421"/>
    </source>
</evidence>
<dbReference type="KEGG" id="rama:IDM48_07590"/>
<keyword evidence="7" id="KW-1185">Reference proteome</keyword>
<dbReference type="SUPFAM" id="SSF160467">
    <property type="entry name" value="PH0987 N-terminal domain-like"/>
    <property type="match status" value="1"/>
</dbReference>
<dbReference type="SMART" id="SM00797">
    <property type="entry name" value="AHS2"/>
    <property type="match status" value="1"/>
</dbReference>
<feature type="domain" description="Carboxyltransferase" evidence="5">
    <location>
        <begin position="243"/>
        <end position="533"/>
    </location>
</feature>
<sequence>MLKRFGLTSILVECADLSAALAVHSHLQHQPPAGLVELIPAAQTVLVRFEQAHQALTFARTFTGAASTDIRREASREQLIDVVYDGEDLADVAEHTGLSIEKVIEAHTQQQWSVAFAGFAPGFFYLHAEENVLEVPRRASPRTAVPSGAVGLAGQFSGIYPRTSPGGWQLIGHTNAPLWDLSQNPPALLEPGNTVRFRAVREHIDVATPESTVSEPSTDSVLTVKTAGAQLLFEDEGRSGLTHWGVSPAGFADPVAAHAANLLVGNMPSATVLESLMGGFVVEAQQDTVVALTGARTFAIVTEPAQPDRVVPQDAPVALMAGQTLRVGVAEQGLRVYLGIRGGFAAEEAATSFSTDTMSSIGPSPLQPGDSLHVAEKTGIAVAHPVIAPALPNPQEANLIRVIVGPRDDWFTPESIQRFFRTEWTVSPDSNRIGIRLAPQESGSYGTDTQILERANTEELPSEGMVSGAIQVPPNGEPVVFLADHPVTGGYPVIACVHPHDLRLLAQSQPGTTIRFTRFEIDGEANEQENTRA</sequence>
<dbReference type="Gene3D" id="3.30.1360.40">
    <property type="match status" value="1"/>
</dbReference>
<keyword evidence="3" id="KW-0067">ATP-binding</keyword>
<proteinExistence type="predicted"/>
<keyword evidence="2" id="KW-0378">Hydrolase</keyword>
<dbReference type="SMART" id="SM00796">
    <property type="entry name" value="AHS1"/>
    <property type="match status" value="1"/>
</dbReference>
<keyword evidence="1" id="KW-0547">Nucleotide-binding</keyword>
<dbReference type="PANTHER" id="PTHR43309:SF3">
    <property type="entry name" value="5-OXOPROLINASE SUBUNIT C"/>
    <property type="match status" value="1"/>
</dbReference>
<evidence type="ECO:0000259" key="5">
    <source>
        <dbReference type="SMART" id="SM00797"/>
    </source>
</evidence>
<reference evidence="6 7" key="1">
    <citation type="submission" date="2020-09" db="EMBL/GenBank/DDBJ databases">
        <title>Investigation of environmental microbe.</title>
        <authorList>
            <person name="Ou Y."/>
            <person name="Kang Q."/>
        </authorList>
    </citation>
    <scope>NUCLEOTIDE SEQUENCE [LARGE SCALE GENOMIC DNA]</scope>
    <source>
        <strain evidence="6 7">KJZ-9</strain>
    </source>
</reference>
<dbReference type="PANTHER" id="PTHR43309">
    <property type="entry name" value="5-OXOPROLINASE SUBUNIT C"/>
    <property type="match status" value="1"/>
</dbReference>
<evidence type="ECO:0000256" key="2">
    <source>
        <dbReference type="ARBA" id="ARBA00022801"/>
    </source>
</evidence>
<evidence type="ECO:0000259" key="4">
    <source>
        <dbReference type="SMART" id="SM00796"/>
    </source>
</evidence>
<keyword evidence="6" id="KW-0456">Lyase</keyword>
<dbReference type="Pfam" id="PF02682">
    <property type="entry name" value="CT_C_D"/>
    <property type="match status" value="1"/>
</dbReference>
<evidence type="ECO:0000256" key="3">
    <source>
        <dbReference type="ARBA" id="ARBA00022840"/>
    </source>
</evidence>
<dbReference type="GO" id="GO:0005524">
    <property type="term" value="F:ATP binding"/>
    <property type="evidence" value="ECO:0007669"/>
    <property type="project" value="UniProtKB-KW"/>
</dbReference>